<proteinExistence type="predicted"/>
<keyword evidence="1" id="KW-0560">Oxidoreductase</keyword>
<name>A0A7U3Q476_9SPHI</name>
<dbReference type="Gene3D" id="1.20.910.10">
    <property type="entry name" value="Heme oxygenase-like"/>
    <property type="match status" value="1"/>
</dbReference>
<keyword evidence="3" id="KW-1185">Reference proteome</keyword>
<dbReference type="SUPFAM" id="SSF48613">
    <property type="entry name" value="Heme oxygenase-like"/>
    <property type="match status" value="1"/>
</dbReference>
<reference evidence="2 3" key="1">
    <citation type="submission" date="2020-11" db="EMBL/GenBank/DDBJ databases">
        <title>Pedobacter endophytica, an endophytic bacteria isolated form Carex pumila.</title>
        <authorList>
            <person name="Peng Y."/>
            <person name="Jiang L."/>
            <person name="Lee J."/>
        </authorList>
    </citation>
    <scope>NUCLEOTIDE SEQUENCE [LARGE SCALE GENOMIC DNA]</scope>
    <source>
        <strain evidence="2 3">JBR3-12</strain>
    </source>
</reference>
<dbReference type="InterPro" id="IPR016084">
    <property type="entry name" value="Haem_Oase-like_multi-hlx"/>
</dbReference>
<dbReference type="Proteomes" id="UP000594759">
    <property type="component" value="Chromosome"/>
</dbReference>
<evidence type="ECO:0000313" key="3">
    <source>
        <dbReference type="Proteomes" id="UP000594759"/>
    </source>
</evidence>
<dbReference type="PANTHER" id="PTHR40279">
    <property type="entry name" value="PQQC-LIKE PROTEIN"/>
    <property type="match status" value="1"/>
</dbReference>
<dbReference type="InterPro" id="IPR039068">
    <property type="entry name" value="PqqC-like"/>
</dbReference>
<dbReference type="KEGG" id="pex:IZT61_14315"/>
<gene>
    <name evidence="2" type="ORF">IZT61_14315</name>
</gene>
<evidence type="ECO:0000313" key="2">
    <source>
        <dbReference type="EMBL" id="QPH38262.1"/>
    </source>
</evidence>
<protein>
    <submittedName>
        <fullName evidence="2">Iron-containing redox enzyme family protein</fullName>
    </submittedName>
</protein>
<dbReference type="PANTHER" id="PTHR40279:SF3">
    <property type="entry name" value="4-AMINOBENZOATE SYNTHASE"/>
    <property type="match status" value="1"/>
</dbReference>
<evidence type="ECO:0000256" key="1">
    <source>
        <dbReference type="ARBA" id="ARBA00023002"/>
    </source>
</evidence>
<organism evidence="2 3">
    <name type="scientific">Pedobacter endophyticus</name>
    <dbReference type="NCBI Taxonomy" id="2789740"/>
    <lineage>
        <taxon>Bacteria</taxon>
        <taxon>Pseudomonadati</taxon>
        <taxon>Bacteroidota</taxon>
        <taxon>Sphingobacteriia</taxon>
        <taxon>Sphingobacteriales</taxon>
        <taxon>Sphingobacteriaceae</taxon>
        <taxon>Pedobacter</taxon>
    </lineage>
</organism>
<dbReference type="RefSeq" id="WP_196097622.1">
    <property type="nucleotide sequence ID" value="NZ_CP064939.1"/>
</dbReference>
<dbReference type="GO" id="GO:0016491">
    <property type="term" value="F:oxidoreductase activity"/>
    <property type="evidence" value="ECO:0007669"/>
    <property type="project" value="UniProtKB-KW"/>
</dbReference>
<dbReference type="Pfam" id="PF14518">
    <property type="entry name" value="Haem_oxygenas_2"/>
    <property type="match status" value="1"/>
</dbReference>
<dbReference type="EMBL" id="CP064939">
    <property type="protein sequence ID" value="QPH38262.1"/>
    <property type="molecule type" value="Genomic_DNA"/>
</dbReference>
<sequence>MEKSLTELRSKEFTALSELRDREWNKIIKNSKWCNFILNGEYDRRFYAIYLIETYHYVQHNPKHQALVATRFESMPSNYMKFCYEHAEEEAGHEMMAFHDLSNLGVTQDQDETNMPLPLSSTETFIGYLYRISKVGNPLRRLGYSFWAEDSYQYIQTLMQSVIEKLELNNKHTTFLVSHAAIDEDHAAEIENMIQKYCKTEDDWSSVQDVLITSLKLQSEMLDDIVEEYLKLQSDSSTRYSHLINQ</sequence>
<accession>A0A7U3Q476</accession>
<dbReference type="AlphaFoldDB" id="A0A7U3Q476"/>